<dbReference type="InterPro" id="IPR010331">
    <property type="entry name" value="ExoD"/>
</dbReference>
<comment type="caution">
    <text evidence="2">The sequence shown here is derived from an EMBL/GenBank/DDBJ whole genome shotgun (WGS) entry which is preliminary data.</text>
</comment>
<accession>A0A4S1CCK6</accession>
<dbReference type="PANTHER" id="PTHR41795">
    <property type="entry name" value="EXOPOLYSACCHARIDE SYNTHESIS PROTEIN"/>
    <property type="match status" value="1"/>
</dbReference>
<keyword evidence="3" id="KW-1185">Reference proteome</keyword>
<keyword evidence="1" id="KW-0472">Membrane</keyword>
<reference evidence="2 3" key="1">
    <citation type="submission" date="2019-04" db="EMBL/GenBank/DDBJ databases">
        <title>Geobacter oryzae sp. nov., ferric-reducing bacteria isolated from paddy soil.</title>
        <authorList>
            <person name="Xu Z."/>
            <person name="Masuda Y."/>
            <person name="Itoh H."/>
            <person name="Senoo K."/>
        </authorList>
    </citation>
    <scope>NUCLEOTIDE SEQUENCE [LARGE SCALE GENOMIC DNA]</scope>
    <source>
        <strain evidence="2 3">Red111</strain>
    </source>
</reference>
<evidence type="ECO:0000313" key="2">
    <source>
        <dbReference type="EMBL" id="TGU71109.1"/>
    </source>
</evidence>
<dbReference type="Pfam" id="PF06055">
    <property type="entry name" value="ExoD"/>
    <property type="match status" value="1"/>
</dbReference>
<dbReference type="Proteomes" id="UP000306416">
    <property type="component" value="Unassembled WGS sequence"/>
</dbReference>
<feature type="transmembrane region" description="Helical" evidence="1">
    <location>
        <begin position="148"/>
        <end position="168"/>
    </location>
</feature>
<feature type="transmembrane region" description="Helical" evidence="1">
    <location>
        <begin position="42"/>
        <end position="72"/>
    </location>
</feature>
<dbReference type="EMBL" id="SRSC01000003">
    <property type="protein sequence ID" value="TGU71109.1"/>
    <property type="molecule type" value="Genomic_DNA"/>
</dbReference>
<evidence type="ECO:0000313" key="3">
    <source>
        <dbReference type="Proteomes" id="UP000306416"/>
    </source>
</evidence>
<name>A0A4S1CCK6_9BACT</name>
<dbReference type="PANTHER" id="PTHR41795:SF1">
    <property type="entry name" value="EXOPOLYSACCHARIDE SYNTHESIS PROTEIN"/>
    <property type="match status" value="1"/>
</dbReference>
<dbReference type="PIRSF" id="PIRSF033239">
    <property type="entry name" value="ExoD"/>
    <property type="match status" value="1"/>
</dbReference>
<dbReference type="AlphaFoldDB" id="A0A4S1CCK6"/>
<feature type="transmembrane region" description="Helical" evidence="1">
    <location>
        <begin position="122"/>
        <end position="142"/>
    </location>
</feature>
<keyword evidence="1" id="KW-0812">Transmembrane</keyword>
<feature type="transmembrane region" description="Helical" evidence="1">
    <location>
        <begin position="173"/>
        <end position="193"/>
    </location>
</feature>
<protein>
    <submittedName>
        <fullName evidence="2">Exopolysaccharide biosynthesis protein</fullName>
    </submittedName>
</protein>
<evidence type="ECO:0000256" key="1">
    <source>
        <dbReference type="SAM" id="Phobius"/>
    </source>
</evidence>
<organism evidence="2 3">
    <name type="scientific">Geomonas terrae</name>
    <dbReference type="NCBI Taxonomy" id="2562681"/>
    <lineage>
        <taxon>Bacteria</taxon>
        <taxon>Pseudomonadati</taxon>
        <taxon>Thermodesulfobacteriota</taxon>
        <taxon>Desulfuromonadia</taxon>
        <taxon>Geobacterales</taxon>
        <taxon>Geobacteraceae</taxon>
        <taxon>Geomonas</taxon>
    </lineage>
</organism>
<dbReference type="RefSeq" id="WP_135870548.1">
    <property type="nucleotide sequence ID" value="NZ_SRSC01000003.1"/>
</dbReference>
<gene>
    <name evidence="2" type="ORF">E4633_12225</name>
</gene>
<keyword evidence="1" id="KW-1133">Transmembrane helix</keyword>
<sequence length="194" mass="21194">MASEITNLQDMLDRINQSADDEGRVSLGQIVESVGDRSFGPLLLMVGVIAASPISGMPGVPTTMGIFILLIAGQLFFRREHFWLPKWVLRRSLAKEKVHTAVRLLRPSARFIDRWLRPRMSALIQGGSTYFISFVCAVIAIVMPMMELVPFSAHGAGVALTAFGLALISRDGLLALIAFAVTAVSFGVVIYQFN</sequence>
<proteinExistence type="predicted"/>